<organism evidence="1">
    <name type="scientific">uncultured Caudovirales phage</name>
    <dbReference type="NCBI Taxonomy" id="2100421"/>
    <lineage>
        <taxon>Viruses</taxon>
        <taxon>Duplodnaviria</taxon>
        <taxon>Heunggongvirae</taxon>
        <taxon>Uroviricota</taxon>
        <taxon>Caudoviricetes</taxon>
        <taxon>Peduoviridae</taxon>
        <taxon>Maltschvirus</taxon>
        <taxon>Maltschvirus maltsch</taxon>
    </lineage>
</organism>
<accession>A0A6J5RXN1</accession>
<protein>
    <submittedName>
        <fullName evidence="1">Uncharacterized protein</fullName>
    </submittedName>
</protein>
<reference evidence="1" key="1">
    <citation type="submission" date="2020-05" db="EMBL/GenBank/DDBJ databases">
        <authorList>
            <person name="Chiriac C."/>
            <person name="Salcher M."/>
            <person name="Ghai R."/>
            <person name="Kavagutti S V."/>
        </authorList>
    </citation>
    <scope>NUCLEOTIDE SEQUENCE</scope>
</reference>
<dbReference type="EMBL" id="LR797252">
    <property type="protein sequence ID" value="CAB4196784.1"/>
    <property type="molecule type" value="Genomic_DNA"/>
</dbReference>
<evidence type="ECO:0000313" key="1">
    <source>
        <dbReference type="EMBL" id="CAB4196784.1"/>
    </source>
</evidence>
<proteinExistence type="predicted"/>
<gene>
    <name evidence="1" type="ORF">UFOVP1290_304</name>
</gene>
<sequence>MITIKAAKEIRSFIYRKYGYCSYPIVIRDDNMKPILIGNKSCYRTRGGTLIQHPSAYRNKGRSNMVYHPSSMRIEVGKDFIKELEIDLIQVSISRKRHRFVKRDLAKFKYYFE</sequence>
<name>A0A6J5RXN1_9CAUD</name>